<dbReference type="InterPro" id="IPR004556">
    <property type="entry name" value="HemK-like"/>
</dbReference>
<dbReference type="CDD" id="cd02440">
    <property type="entry name" value="AdoMet_MTases"/>
    <property type="match status" value="1"/>
</dbReference>
<dbReference type="NCBIfam" id="TIGR00536">
    <property type="entry name" value="hemK_fam"/>
    <property type="match status" value="1"/>
</dbReference>
<dbReference type="Gene3D" id="1.10.8.10">
    <property type="entry name" value="DNA helicase RuvA subunit, C-terminal domain"/>
    <property type="match status" value="1"/>
</dbReference>
<name>A0AAD5XKF6_9FUNG</name>
<dbReference type="GO" id="GO:0032259">
    <property type="term" value="P:methylation"/>
    <property type="evidence" value="ECO:0007669"/>
    <property type="project" value="UniProtKB-KW"/>
</dbReference>
<evidence type="ECO:0000313" key="5">
    <source>
        <dbReference type="EMBL" id="KAJ3138158.1"/>
    </source>
</evidence>
<dbReference type="PROSITE" id="PS00092">
    <property type="entry name" value="N6_MTASE"/>
    <property type="match status" value="1"/>
</dbReference>
<evidence type="ECO:0000256" key="1">
    <source>
        <dbReference type="ARBA" id="ARBA00022603"/>
    </source>
</evidence>
<dbReference type="InterPro" id="IPR025714">
    <property type="entry name" value="Methyltranfer_dom"/>
</dbReference>
<dbReference type="AlphaFoldDB" id="A0AAD5XKF6"/>
<accession>A0AAD5XKF6</accession>
<gene>
    <name evidence="5" type="ORF">HK100_000091</name>
</gene>
<dbReference type="PANTHER" id="PTHR18895">
    <property type="entry name" value="HEMK METHYLTRANSFERASE"/>
    <property type="match status" value="1"/>
</dbReference>
<dbReference type="SUPFAM" id="SSF53335">
    <property type="entry name" value="S-adenosyl-L-methionine-dependent methyltransferases"/>
    <property type="match status" value="1"/>
</dbReference>
<feature type="domain" description="Methyltransferase" evidence="4">
    <location>
        <begin position="135"/>
        <end position="216"/>
    </location>
</feature>
<dbReference type="InterPro" id="IPR029063">
    <property type="entry name" value="SAM-dependent_MTases_sf"/>
</dbReference>
<evidence type="ECO:0000256" key="3">
    <source>
        <dbReference type="ARBA" id="ARBA00022691"/>
    </source>
</evidence>
<keyword evidence="2" id="KW-0808">Transferase</keyword>
<sequence>MKVGLGIRRISSSLTWTANSRNVPVDRSELRWMLEKLSINVASTYFDKSEAEQETELNKLVNSLNMRQKHRLESWIHARLASHRPLQYILGTQPFAGLDLFVRKPTLIPRWETEEWTLRCVKVIEKNEVSRSSPINILDLCSGSGCIGLAIAHHIPHTNVLGVDNSVHAIKLASVNARRANLHSRVKFMQLDFLRISDTDAAAQITTRFTHVFDNCSSIFPPFDYVVSNPPYISFQEYGTLDPSVREWEDRAALVGPGEDGAGFYPVIAQIARILLASKKDTEGRVFLEIGGKEQVELVTNALSDSGFSTTPADIWVDLAKNIRVVVGR</sequence>
<organism evidence="5 6">
    <name type="scientific">Physocladia obscura</name>
    <dbReference type="NCBI Taxonomy" id="109957"/>
    <lineage>
        <taxon>Eukaryota</taxon>
        <taxon>Fungi</taxon>
        <taxon>Fungi incertae sedis</taxon>
        <taxon>Chytridiomycota</taxon>
        <taxon>Chytridiomycota incertae sedis</taxon>
        <taxon>Chytridiomycetes</taxon>
        <taxon>Chytridiales</taxon>
        <taxon>Chytriomycetaceae</taxon>
        <taxon>Physocladia</taxon>
    </lineage>
</organism>
<dbReference type="EMBL" id="JADGJH010000101">
    <property type="protein sequence ID" value="KAJ3138158.1"/>
    <property type="molecule type" value="Genomic_DNA"/>
</dbReference>
<dbReference type="GO" id="GO:0003676">
    <property type="term" value="F:nucleic acid binding"/>
    <property type="evidence" value="ECO:0007669"/>
    <property type="project" value="InterPro"/>
</dbReference>
<dbReference type="GO" id="GO:0005739">
    <property type="term" value="C:mitochondrion"/>
    <property type="evidence" value="ECO:0007669"/>
    <property type="project" value="TreeGrafter"/>
</dbReference>
<keyword evidence="6" id="KW-1185">Reference proteome</keyword>
<dbReference type="InterPro" id="IPR050320">
    <property type="entry name" value="N5-glutamine_MTase"/>
</dbReference>
<keyword evidence="3" id="KW-0949">S-adenosyl-L-methionine</keyword>
<dbReference type="GO" id="GO:0008276">
    <property type="term" value="F:protein methyltransferase activity"/>
    <property type="evidence" value="ECO:0007669"/>
    <property type="project" value="InterPro"/>
</dbReference>
<keyword evidence="1" id="KW-0489">Methyltransferase</keyword>
<evidence type="ECO:0000259" key="4">
    <source>
        <dbReference type="Pfam" id="PF13847"/>
    </source>
</evidence>
<dbReference type="Gene3D" id="3.40.50.150">
    <property type="entry name" value="Vaccinia Virus protein VP39"/>
    <property type="match status" value="1"/>
</dbReference>
<dbReference type="Pfam" id="PF13847">
    <property type="entry name" value="Methyltransf_31"/>
    <property type="match status" value="1"/>
</dbReference>
<proteinExistence type="predicted"/>
<dbReference type="InterPro" id="IPR002052">
    <property type="entry name" value="DNA_methylase_N6_adenine_CS"/>
</dbReference>
<evidence type="ECO:0000256" key="2">
    <source>
        <dbReference type="ARBA" id="ARBA00022679"/>
    </source>
</evidence>
<evidence type="ECO:0000313" key="6">
    <source>
        <dbReference type="Proteomes" id="UP001211907"/>
    </source>
</evidence>
<reference evidence="5" key="1">
    <citation type="submission" date="2020-05" db="EMBL/GenBank/DDBJ databases">
        <title>Phylogenomic resolution of chytrid fungi.</title>
        <authorList>
            <person name="Stajich J.E."/>
            <person name="Amses K."/>
            <person name="Simmons R."/>
            <person name="Seto K."/>
            <person name="Myers J."/>
            <person name="Bonds A."/>
            <person name="Quandt C.A."/>
            <person name="Barry K."/>
            <person name="Liu P."/>
            <person name="Grigoriev I."/>
            <person name="Longcore J.E."/>
            <person name="James T.Y."/>
        </authorList>
    </citation>
    <scope>NUCLEOTIDE SEQUENCE</scope>
    <source>
        <strain evidence="5">JEL0513</strain>
    </source>
</reference>
<comment type="caution">
    <text evidence="5">The sequence shown here is derived from an EMBL/GenBank/DDBJ whole genome shotgun (WGS) entry which is preliminary data.</text>
</comment>
<dbReference type="PANTHER" id="PTHR18895:SF74">
    <property type="entry name" value="MTRF1L RELEASE FACTOR GLUTAMINE METHYLTRANSFERASE"/>
    <property type="match status" value="1"/>
</dbReference>
<protein>
    <recommendedName>
        <fullName evidence="4">Methyltransferase domain-containing protein</fullName>
    </recommendedName>
</protein>
<dbReference type="Proteomes" id="UP001211907">
    <property type="component" value="Unassembled WGS sequence"/>
</dbReference>